<dbReference type="PROSITE" id="PS51257">
    <property type="entry name" value="PROKAR_LIPOPROTEIN"/>
    <property type="match status" value="1"/>
</dbReference>
<dbReference type="Gene3D" id="3.10.180.10">
    <property type="entry name" value="2,3-Dihydroxybiphenyl 1,2-Dioxygenase, domain 1"/>
    <property type="match status" value="1"/>
</dbReference>
<protein>
    <submittedName>
        <fullName evidence="2">Putative lactoylglutathione chloroplast-like protein</fullName>
    </submittedName>
</protein>
<sequence>MPGGRNAWSAALIVAVSCMYPMTESFFYSTRVMTRSATISMQSDVVEDNENVENGVPNCRKLKFIDRQGLLQRVTVATTAGILGSSITGAFPSCPNAANAIGELPEWVSNPRFAQHLVINVPDMAAALSFYMDGLQMHVLRSRLVGGQNSTFVGYGPETLKTPKAWYPGVSSFSMYGAHFVLELNEVLKTEEGDTPVLDPGNAVAYLQLAVPSLRLSKLAEAGGKIKSAYGWVLVDSPGGLRHQVIVGMRRDPIMMLALNVPDVQKASGFYVNALGMREQPYPLSRIPESIYEPKQPKGSRFLAFSEDGFGILLLPLPKKEAKAGVRLGGVVDKLAILGTDVVGKGGAEDWKASGVDVKFAGEAPGIGTKVAVTNDPVTGLGVVLVEANDLEKELVGTVSAGE</sequence>
<reference evidence="2 3" key="1">
    <citation type="journal article" date="2014" name="Mol. Plant">
        <title>Chromosome Scale Genome Assembly and Transcriptome Profiling of Nannochloropsis gaditana in Nitrogen Depletion.</title>
        <authorList>
            <person name="Corteggiani Carpinelli E."/>
            <person name="Telatin A."/>
            <person name="Vitulo N."/>
            <person name="Forcato C."/>
            <person name="D'Angelo M."/>
            <person name="Schiavon R."/>
            <person name="Vezzi A."/>
            <person name="Giacometti G.M."/>
            <person name="Morosinotto T."/>
            <person name="Valle G."/>
        </authorList>
    </citation>
    <scope>NUCLEOTIDE SEQUENCE [LARGE SCALE GENOMIC DNA]</scope>
    <source>
        <strain evidence="2 3">B-31</strain>
    </source>
</reference>
<accession>W7TXE4</accession>
<evidence type="ECO:0000313" key="3">
    <source>
        <dbReference type="Proteomes" id="UP000019335"/>
    </source>
</evidence>
<evidence type="ECO:0000313" key="2">
    <source>
        <dbReference type="EMBL" id="EWM25331.1"/>
    </source>
</evidence>
<dbReference type="Pfam" id="PF00903">
    <property type="entry name" value="Glyoxalase"/>
    <property type="match status" value="1"/>
</dbReference>
<keyword evidence="3" id="KW-1185">Reference proteome</keyword>
<dbReference type="EMBL" id="AZIL01000938">
    <property type="protein sequence ID" value="EWM25331.1"/>
    <property type="molecule type" value="Genomic_DNA"/>
</dbReference>
<name>W7TXE4_9STRA</name>
<dbReference type="Proteomes" id="UP000019335">
    <property type="component" value="Chromosome 11"/>
</dbReference>
<organism evidence="2 3">
    <name type="scientific">Nannochloropsis gaditana</name>
    <dbReference type="NCBI Taxonomy" id="72520"/>
    <lineage>
        <taxon>Eukaryota</taxon>
        <taxon>Sar</taxon>
        <taxon>Stramenopiles</taxon>
        <taxon>Ochrophyta</taxon>
        <taxon>Eustigmatophyceae</taxon>
        <taxon>Eustigmatales</taxon>
        <taxon>Monodopsidaceae</taxon>
        <taxon>Nannochloropsis</taxon>
    </lineage>
</organism>
<feature type="domain" description="Glyoxalase/fosfomycin resistance/dioxygenase" evidence="1">
    <location>
        <begin position="115"/>
        <end position="197"/>
    </location>
</feature>
<dbReference type="InterPro" id="IPR004360">
    <property type="entry name" value="Glyas_Fos-R_dOase_dom"/>
</dbReference>
<dbReference type="AlphaFoldDB" id="W7TXE4"/>
<proteinExistence type="predicted"/>
<dbReference type="OrthoDB" id="16820at2759"/>
<gene>
    <name evidence="2" type="ORF">Naga_100196g14</name>
</gene>
<dbReference type="SUPFAM" id="SSF54593">
    <property type="entry name" value="Glyoxalase/Bleomycin resistance protein/Dihydroxybiphenyl dioxygenase"/>
    <property type="match status" value="1"/>
</dbReference>
<dbReference type="InterPro" id="IPR029068">
    <property type="entry name" value="Glyas_Bleomycin-R_OHBP_Dase"/>
</dbReference>
<evidence type="ECO:0000259" key="1">
    <source>
        <dbReference type="Pfam" id="PF00903"/>
    </source>
</evidence>
<comment type="caution">
    <text evidence="2">The sequence shown here is derived from an EMBL/GenBank/DDBJ whole genome shotgun (WGS) entry which is preliminary data.</text>
</comment>